<dbReference type="Proteomes" id="UP000008237">
    <property type="component" value="Unassembled WGS sequence"/>
</dbReference>
<protein>
    <submittedName>
        <fullName evidence="2">Uncharacterized protein</fullName>
    </submittedName>
</protein>
<feature type="chain" id="PRO_5003158529" evidence="1">
    <location>
        <begin position="22"/>
        <end position="174"/>
    </location>
</feature>
<evidence type="ECO:0000313" key="3">
    <source>
        <dbReference type="Proteomes" id="UP000008237"/>
    </source>
</evidence>
<dbReference type="KEGG" id="hst:105191680"/>
<proteinExistence type="predicted"/>
<evidence type="ECO:0000256" key="1">
    <source>
        <dbReference type="SAM" id="SignalP"/>
    </source>
</evidence>
<organism evidence="3">
    <name type="scientific">Harpegnathos saltator</name>
    <name type="common">Jerdon's jumping ant</name>
    <dbReference type="NCBI Taxonomy" id="610380"/>
    <lineage>
        <taxon>Eukaryota</taxon>
        <taxon>Metazoa</taxon>
        <taxon>Ecdysozoa</taxon>
        <taxon>Arthropoda</taxon>
        <taxon>Hexapoda</taxon>
        <taxon>Insecta</taxon>
        <taxon>Pterygota</taxon>
        <taxon>Neoptera</taxon>
        <taxon>Endopterygota</taxon>
        <taxon>Hymenoptera</taxon>
        <taxon>Apocrita</taxon>
        <taxon>Aculeata</taxon>
        <taxon>Formicoidea</taxon>
        <taxon>Formicidae</taxon>
        <taxon>Ponerinae</taxon>
        <taxon>Ponerini</taxon>
        <taxon>Harpegnathos</taxon>
    </lineage>
</organism>
<reference evidence="2 3" key="1">
    <citation type="journal article" date="2010" name="Science">
        <title>Genomic comparison of the ants Camponotus floridanus and Harpegnathos saltator.</title>
        <authorList>
            <person name="Bonasio R."/>
            <person name="Zhang G."/>
            <person name="Ye C."/>
            <person name="Mutti N.S."/>
            <person name="Fang X."/>
            <person name="Qin N."/>
            <person name="Donahue G."/>
            <person name="Yang P."/>
            <person name="Li Q."/>
            <person name="Li C."/>
            <person name="Zhang P."/>
            <person name="Huang Z."/>
            <person name="Berger S.L."/>
            <person name="Reinberg D."/>
            <person name="Wang J."/>
            <person name="Liebig J."/>
        </authorList>
    </citation>
    <scope>NUCLEOTIDE SEQUENCE [LARGE SCALE GENOMIC DNA]</scope>
    <source>
        <strain evidence="2 3">R22 G/1</strain>
    </source>
</reference>
<feature type="signal peptide" evidence="1">
    <location>
        <begin position="1"/>
        <end position="21"/>
    </location>
</feature>
<keyword evidence="1" id="KW-0732">Signal</keyword>
<gene>
    <name evidence="2" type="ORF">EAI_07428</name>
</gene>
<sequence>MPLRDLVLLSISISYLSVSSAIVETQELSPRISSKPIHMIWNIHLQDLSDRWRMVNPEVQVRTEPQKQRENQVLDHKSELVDNFEYVDQNLDEFAAKTHSAADERKEDRLQDKIAKREKFNQLEHIIMQPPFCPEGQEMDSKGICRPLILSQEVLNERKTKRPNRIPFTRLALP</sequence>
<evidence type="ECO:0000313" key="2">
    <source>
        <dbReference type="EMBL" id="EFN75064.1"/>
    </source>
</evidence>
<dbReference type="InParanoid" id="E2CAF3"/>
<dbReference type="EMBL" id="GL453976">
    <property type="protein sequence ID" value="EFN75064.1"/>
    <property type="molecule type" value="Genomic_DNA"/>
</dbReference>
<dbReference type="OrthoDB" id="7412216at2759"/>
<dbReference type="PhylomeDB" id="E2CAF3"/>
<dbReference type="AlphaFoldDB" id="E2CAF3"/>
<keyword evidence="3" id="KW-1185">Reference proteome</keyword>
<accession>E2CAF3</accession>
<name>E2CAF3_HARSA</name>